<evidence type="ECO:0008006" key="3">
    <source>
        <dbReference type="Google" id="ProtNLM"/>
    </source>
</evidence>
<name>A0AB37GJ69_BACLI</name>
<dbReference type="EMBL" id="CP065647">
    <property type="protein sequence ID" value="QPR71368.1"/>
    <property type="molecule type" value="Genomic_DNA"/>
</dbReference>
<organism evidence="1 2">
    <name type="scientific">Bacillus licheniformis</name>
    <dbReference type="NCBI Taxonomy" id="1402"/>
    <lineage>
        <taxon>Bacteria</taxon>
        <taxon>Bacillati</taxon>
        <taxon>Bacillota</taxon>
        <taxon>Bacilli</taxon>
        <taxon>Bacillales</taxon>
        <taxon>Bacillaceae</taxon>
        <taxon>Bacillus</taxon>
    </lineage>
</organism>
<protein>
    <recommendedName>
        <fullName evidence="3">Reelin domain-containing protein</fullName>
    </recommendedName>
</protein>
<sequence>MENMYTDNIWLEVDNMNIGKLSKYFLSLAIALATILSFHAVSANAASVGTIKPSECSTHIFTVYDETVGIGGSGRAHFYCGSINGGPQIEFSDEDLEVAVDDPFILHAYANPSMNSVDYEGRQKGDAEVTIYWKNKPEGTKYTFLLVQNK</sequence>
<gene>
    <name evidence="1" type="ORF">I6G80_16190</name>
</gene>
<reference evidence="1 2" key="1">
    <citation type="submission" date="2020-12" db="EMBL/GenBank/DDBJ databases">
        <title>FDA dAtabase for Regulatory Grade micrObial Sequences (FDA-ARGOS): Supporting development and validation of Infectious Disease Dx tests.</title>
        <authorList>
            <person name="Nelson B."/>
            <person name="Plummer A."/>
            <person name="Tallon L."/>
            <person name="Sadzewicz L."/>
            <person name="Zhao X."/>
            <person name="Boylan J."/>
            <person name="Ott S."/>
            <person name="Bowen H."/>
            <person name="Vavikolanu K."/>
            <person name="Mehta A."/>
            <person name="Aluvathingal J."/>
            <person name="Nadendla S."/>
            <person name="Myers T."/>
            <person name="Yan Y."/>
            <person name="Sichtig H."/>
        </authorList>
    </citation>
    <scope>NUCLEOTIDE SEQUENCE [LARGE SCALE GENOMIC DNA]</scope>
    <source>
        <strain evidence="1 2">FDAARGOS_923</strain>
    </source>
</reference>
<dbReference type="Proteomes" id="UP000595038">
    <property type="component" value="Chromosome"/>
</dbReference>
<proteinExistence type="predicted"/>
<evidence type="ECO:0000313" key="2">
    <source>
        <dbReference type="Proteomes" id="UP000595038"/>
    </source>
</evidence>
<accession>A0AB37GJ69</accession>
<evidence type="ECO:0000313" key="1">
    <source>
        <dbReference type="EMBL" id="QPR71368.1"/>
    </source>
</evidence>
<dbReference type="AlphaFoldDB" id="A0AB37GJ69"/>